<protein>
    <recommendedName>
        <fullName evidence="3">Auto-transporter adhesin head GIN domain-containing protein</fullName>
    </recommendedName>
</protein>
<dbReference type="EMBL" id="CP073355">
    <property type="protein sequence ID" value="URA10545.1"/>
    <property type="molecule type" value="Genomic_DNA"/>
</dbReference>
<reference evidence="1" key="2">
    <citation type="submission" date="2022-06" db="EMBL/GenBank/DDBJ databases">
        <title>Thermospira aquatica gen. nov., sp. nov.</title>
        <authorList>
            <person name="Ben Ali Gam Z."/>
            <person name="Labat M."/>
        </authorList>
    </citation>
    <scope>NUCLEOTIDE SEQUENCE</scope>
    <source>
        <strain evidence="1">F1F22</strain>
    </source>
</reference>
<proteinExistence type="predicted"/>
<dbReference type="Proteomes" id="UP001056539">
    <property type="component" value="Chromosome"/>
</dbReference>
<keyword evidence="2" id="KW-1185">Reference proteome</keyword>
<evidence type="ECO:0008006" key="3">
    <source>
        <dbReference type="Google" id="ProtNLM"/>
    </source>
</evidence>
<dbReference type="KEGG" id="taqu:KDW03_01715"/>
<sequence>MIEIMLTIAIFAGGFVTGYFIKPQEVKQITKIENHYYIENKQETQTKVFSGQVQLLISGTNAFTNLNVNIKDVTNISISFSTNSNLTLSLTNRQGEKK</sequence>
<organism evidence="1 2">
    <name type="scientific">Thermospira aquatica</name>
    <dbReference type="NCBI Taxonomy" id="2828656"/>
    <lineage>
        <taxon>Bacteria</taxon>
        <taxon>Pseudomonadati</taxon>
        <taxon>Spirochaetota</taxon>
        <taxon>Spirochaetia</taxon>
        <taxon>Brevinematales</taxon>
        <taxon>Thermospiraceae</taxon>
        <taxon>Thermospira</taxon>
    </lineage>
</organism>
<evidence type="ECO:0000313" key="2">
    <source>
        <dbReference type="Proteomes" id="UP001056539"/>
    </source>
</evidence>
<accession>A0AAX3BE98</accession>
<reference evidence="1" key="1">
    <citation type="submission" date="2021-04" db="EMBL/GenBank/DDBJ databases">
        <authorList>
            <person name="Postec A."/>
        </authorList>
    </citation>
    <scope>NUCLEOTIDE SEQUENCE</scope>
    <source>
        <strain evidence="1">F1F22</strain>
    </source>
</reference>
<evidence type="ECO:0000313" key="1">
    <source>
        <dbReference type="EMBL" id="URA10545.1"/>
    </source>
</evidence>
<dbReference type="AlphaFoldDB" id="A0AAX3BE98"/>
<gene>
    <name evidence="1" type="ORF">KDW03_01715</name>
</gene>
<name>A0AAX3BE98_9SPIR</name>
<dbReference type="RefSeq" id="WP_271435672.1">
    <property type="nucleotide sequence ID" value="NZ_CP073355.1"/>
</dbReference>